<sequence>MSTSYYNPDSIKASQPCSGSSNAASKYVVYKIPGEGYYACCFWFPSLGNPDQYASSDCFQVFLHWNKQDMDTLQWQYYTDLADPCKPQIMLSVSFNGTVLPKPNYDGAYQYYLLQK</sequence>
<protein>
    <submittedName>
        <fullName evidence="2">Uncharacterized protein</fullName>
    </submittedName>
</protein>
<dbReference type="RefSeq" id="WP_110998857.1">
    <property type="nucleotide sequence ID" value="NZ_QKTW01000016.1"/>
</dbReference>
<accession>A0A2W2BY90</accession>
<dbReference type="AlphaFoldDB" id="A0A2W2BY90"/>
<evidence type="ECO:0000313" key="2">
    <source>
        <dbReference type="EMBL" id="PZF72823.1"/>
    </source>
</evidence>
<keyword evidence="3" id="KW-1185">Reference proteome</keyword>
<organism evidence="2 3">
    <name type="scientific">Taibaiella soli</name>
    <dbReference type="NCBI Taxonomy" id="1649169"/>
    <lineage>
        <taxon>Bacteria</taxon>
        <taxon>Pseudomonadati</taxon>
        <taxon>Bacteroidota</taxon>
        <taxon>Chitinophagia</taxon>
        <taxon>Chitinophagales</taxon>
        <taxon>Chitinophagaceae</taxon>
        <taxon>Taibaiella</taxon>
    </lineage>
</organism>
<name>A0A2W2BY90_9BACT</name>
<evidence type="ECO:0000313" key="3">
    <source>
        <dbReference type="Proteomes" id="UP000248745"/>
    </source>
</evidence>
<proteinExistence type="predicted"/>
<reference evidence="2 3" key="1">
    <citation type="submission" date="2018-06" db="EMBL/GenBank/DDBJ databases">
        <title>Mucibacter soli gen. nov., sp. nov., a new member of the family Chitinophagaceae producing mucin.</title>
        <authorList>
            <person name="Kim M.-K."/>
            <person name="Park S."/>
            <person name="Kim T.-S."/>
            <person name="Joung Y."/>
            <person name="Han J.-H."/>
            <person name="Kim S.B."/>
        </authorList>
    </citation>
    <scope>NUCLEOTIDE SEQUENCE [LARGE SCALE GENOMIC DNA]</scope>
    <source>
        <strain evidence="2 3">R1-15</strain>
    </source>
</reference>
<dbReference type="EMBL" id="QKTW01000016">
    <property type="protein sequence ID" value="PZF72823.1"/>
    <property type="molecule type" value="Genomic_DNA"/>
</dbReference>
<gene>
    <name evidence="2" type="ORF">DN068_10430</name>
</gene>
<comment type="caution">
    <text evidence="2">The sequence shown here is derived from an EMBL/GenBank/DDBJ whole genome shotgun (WGS) entry which is preliminary data.</text>
</comment>
<evidence type="ECO:0000256" key="1">
    <source>
        <dbReference type="SAM" id="MobiDB-lite"/>
    </source>
</evidence>
<feature type="region of interest" description="Disordered" evidence="1">
    <location>
        <begin position="1"/>
        <end position="22"/>
    </location>
</feature>
<dbReference type="Proteomes" id="UP000248745">
    <property type="component" value="Unassembled WGS sequence"/>
</dbReference>